<evidence type="ECO:0000313" key="3">
    <source>
        <dbReference type="EMBL" id="RDX44881.1"/>
    </source>
</evidence>
<keyword evidence="2" id="KW-0472">Membrane</keyword>
<accession>A0A371CX82</accession>
<dbReference type="OrthoDB" id="2653987at2759"/>
<feature type="transmembrane region" description="Helical" evidence="2">
    <location>
        <begin position="275"/>
        <end position="296"/>
    </location>
</feature>
<keyword evidence="4" id="KW-1185">Reference proteome</keyword>
<dbReference type="AlphaFoldDB" id="A0A371CX82"/>
<keyword evidence="2" id="KW-1133">Transmembrane helix</keyword>
<sequence length="303" mass="32687">MPVTEEPAQLRLSRSPTNILFGGRGLLAAPPQRDQEPPVYVPLVPTDNLSNISRKCKFILQIYPWDQSYHPLHPGTQEDQDETDEKARRKAMNELVASWMDRLQLISVITTFFAAMESQLLGTTAPDPGDQTGESAASQLANATLTSALVVHIFAAILSFLAAFFLIRYKLTVAKREERKVESGLAGSATNPHPGAGSGTTADANASRTTTASSIQPIWSSNPHLEQVGPFRRGQPPTHLLDHLHSVCMWLSIVGFVLALAGVLCFAWSRLALSGGVFASACMAVCLVTGVTAVFWPASSAHQ</sequence>
<feature type="transmembrane region" description="Helical" evidence="2">
    <location>
        <begin position="149"/>
        <end position="169"/>
    </location>
</feature>
<evidence type="ECO:0000313" key="4">
    <source>
        <dbReference type="Proteomes" id="UP000256964"/>
    </source>
</evidence>
<protein>
    <submittedName>
        <fullName evidence="3">Uncharacterized protein</fullName>
    </submittedName>
</protein>
<reference evidence="3 4" key="1">
    <citation type="journal article" date="2018" name="Biotechnol. Biofuels">
        <title>Integrative visual omics of the white-rot fungus Polyporus brumalis exposes the biotechnological potential of its oxidative enzymes for delignifying raw plant biomass.</title>
        <authorList>
            <person name="Miyauchi S."/>
            <person name="Rancon A."/>
            <person name="Drula E."/>
            <person name="Hage H."/>
            <person name="Chaduli D."/>
            <person name="Favel A."/>
            <person name="Grisel S."/>
            <person name="Henrissat B."/>
            <person name="Herpoel-Gimbert I."/>
            <person name="Ruiz-Duenas F.J."/>
            <person name="Chevret D."/>
            <person name="Hainaut M."/>
            <person name="Lin J."/>
            <person name="Wang M."/>
            <person name="Pangilinan J."/>
            <person name="Lipzen A."/>
            <person name="Lesage-Meessen L."/>
            <person name="Navarro D."/>
            <person name="Riley R."/>
            <person name="Grigoriev I.V."/>
            <person name="Zhou S."/>
            <person name="Raouche S."/>
            <person name="Rosso M.N."/>
        </authorList>
    </citation>
    <scope>NUCLEOTIDE SEQUENCE [LARGE SCALE GENOMIC DNA]</scope>
    <source>
        <strain evidence="3 4">BRFM 1820</strain>
    </source>
</reference>
<gene>
    <name evidence="3" type="ORF">OH76DRAFT_1358827</name>
</gene>
<evidence type="ECO:0000256" key="2">
    <source>
        <dbReference type="SAM" id="Phobius"/>
    </source>
</evidence>
<dbReference type="Proteomes" id="UP000256964">
    <property type="component" value="Unassembled WGS sequence"/>
</dbReference>
<evidence type="ECO:0000256" key="1">
    <source>
        <dbReference type="SAM" id="MobiDB-lite"/>
    </source>
</evidence>
<feature type="region of interest" description="Disordered" evidence="1">
    <location>
        <begin position="183"/>
        <end position="207"/>
    </location>
</feature>
<dbReference type="EMBL" id="KZ857444">
    <property type="protein sequence ID" value="RDX44881.1"/>
    <property type="molecule type" value="Genomic_DNA"/>
</dbReference>
<organism evidence="3 4">
    <name type="scientific">Lentinus brumalis</name>
    <dbReference type="NCBI Taxonomy" id="2498619"/>
    <lineage>
        <taxon>Eukaryota</taxon>
        <taxon>Fungi</taxon>
        <taxon>Dikarya</taxon>
        <taxon>Basidiomycota</taxon>
        <taxon>Agaricomycotina</taxon>
        <taxon>Agaricomycetes</taxon>
        <taxon>Polyporales</taxon>
        <taxon>Polyporaceae</taxon>
        <taxon>Lentinus</taxon>
    </lineage>
</organism>
<keyword evidence="2" id="KW-0812">Transmembrane</keyword>
<feature type="transmembrane region" description="Helical" evidence="2">
    <location>
        <begin position="247"/>
        <end position="269"/>
    </location>
</feature>
<proteinExistence type="predicted"/>
<name>A0A371CX82_9APHY</name>